<comment type="caution">
    <text evidence="1">The sequence shown here is derived from an EMBL/GenBank/DDBJ whole genome shotgun (WGS) entry which is preliminary data.</text>
</comment>
<accession>A0A368GPL5</accession>
<protein>
    <submittedName>
        <fullName evidence="1">Uncharacterized protein</fullName>
    </submittedName>
</protein>
<sequence length="75" mass="8624">MKQTALSIKIYIGESLSEKMIPCTTREKVPVRKALVINLQASVTKKQDCVFHRNQLQLRNRSFVTFSVVSRCKNI</sequence>
<dbReference type="EMBL" id="JOJR01000116">
    <property type="protein sequence ID" value="RCN44955.1"/>
    <property type="molecule type" value="Genomic_DNA"/>
</dbReference>
<dbReference type="Proteomes" id="UP000252519">
    <property type="component" value="Unassembled WGS sequence"/>
</dbReference>
<keyword evidence="2" id="KW-1185">Reference proteome</keyword>
<organism evidence="1 2">
    <name type="scientific">Ancylostoma caninum</name>
    <name type="common">Dog hookworm</name>
    <dbReference type="NCBI Taxonomy" id="29170"/>
    <lineage>
        <taxon>Eukaryota</taxon>
        <taxon>Metazoa</taxon>
        <taxon>Ecdysozoa</taxon>
        <taxon>Nematoda</taxon>
        <taxon>Chromadorea</taxon>
        <taxon>Rhabditida</taxon>
        <taxon>Rhabditina</taxon>
        <taxon>Rhabditomorpha</taxon>
        <taxon>Strongyloidea</taxon>
        <taxon>Ancylostomatidae</taxon>
        <taxon>Ancylostomatinae</taxon>
        <taxon>Ancylostoma</taxon>
    </lineage>
</organism>
<gene>
    <name evidence="1" type="ORF">ANCCAN_09059</name>
</gene>
<name>A0A368GPL5_ANCCA</name>
<proteinExistence type="predicted"/>
<reference evidence="1 2" key="1">
    <citation type="submission" date="2014-10" db="EMBL/GenBank/DDBJ databases">
        <title>Draft genome of the hookworm Ancylostoma caninum.</title>
        <authorList>
            <person name="Mitreva M."/>
        </authorList>
    </citation>
    <scope>NUCLEOTIDE SEQUENCE [LARGE SCALE GENOMIC DNA]</scope>
    <source>
        <strain evidence="1 2">Baltimore</strain>
    </source>
</reference>
<evidence type="ECO:0000313" key="1">
    <source>
        <dbReference type="EMBL" id="RCN44955.1"/>
    </source>
</evidence>
<evidence type="ECO:0000313" key="2">
    <source>
        <dbReference type="Proteomes" id="UP000252519"/>
    </source>
</evidence>
<dbReference type="AlphaFoldDB" id="A0A368GPL5"/>